<proteinExistence type="predicted"/>
<evidence type="ECO:0000256" key="1">
    <source>
        <dbReference type="ARBA" id="ARBA00004123"/>
    </source>
</evidence>
<dbReference type="GO" id="GO:0000978">
    <property type="term" value="F:RNA polymerase II cis-regulatory region sequence-specific DNA binding"/>
    <property type="evidence" value="ECO:0007669"/>
    <property type="project" value="TreeGrafter"/>
</dbReference>
<dbReference type="Gene3D" id="4.10.280.10">
    <property type="entry name" value="Helix-loop-helix DNA-binding domain"/>
    <property type="match status" value="1"/>
</dbReference>
<accession>A0A0L8GF73</accession>
<dbReference type="OrthoDB" id="690068at2759"/>
<protein>
    <recommendedName>
        <fullName evidence="10">BHLH domain-containing protein</fullName>
    </recommendedName>
</protein>
<dbReference type="PANTHER" id="PTHR15402">
    <property type="entry name" value="TRANSCRIPTION FACTOR-LIKE 5 PROTEIN"/>
    <property type="match status" value="1"/>
</dbReference>
<dbReference type="GO" id="GO:0007283">
    <property type="term" value="P:spermatogenesis"/>
    <property type="evidence" value="ECO:0007669"/>
    <property type="project" value="UniProtKB-KW"/>
</dbReference>
<feature type="compositionally biased region" description="Polar residues" evidence="9">
    <location>
        <begin position="483"/>
        <end position="498"/>
    </location>
</feature>
<dbReference type="GO" id="GO:0005634">
    <property type="term" value="C:nucleus"/>
    <property type="evidence" value="ECO:0007669"/>
    <property type="project" value="UniProtKB-SubCell"/>
</dbReference>
<dbReference type="InterPro" id="IPR036638">
    <property type="entry name" value="HLH_DNA-bd_sf"/>
</dbReference>
<keyword evidence="2" id="KW-0217">Developmental protein</keyword>
<dbReference type="PANTHER" id="PTHR15402:SF2">
    <property type="entry name" value="TRANSCRIPTION FACTOR LIKE 5"/>
    <property type="match status" value="1"/>
</dbReference>
<keyword evidence="7" id="KW-0804">Transcription</keyword>
<reference evidence="11" key="1">
    <citation type="submission" date="2015-07" db="EMBL/GenBank/DDBJ databases">
        <title>MeaNS - Measles Nucleotide Surveillance Program.</title>
        <authorList>
            <person name="Tran T."/>
            <person name="Druce J."/>
        </authorList>
    </citation>
    <scope>NUCLEOTIDE SEQUENCE</scope>
    <source>
        <strain evidence="11">UCB-OBI-ISO-001</strain>
        <tissue evidence="11">Gonad</tissue>
    </source>
</reference>
<evidence type="ECO:0000256" key="6">
    <source>
        <dbReference type="ARBA" id="ARBA00023125"/>
    </source>
</evidence>
<dbReference type="InterPro" id="IPR039583">
    <property type="entry name" value="TCFL5/SOLH1/2"/>
</dbReference>
<dbReference type="GO" id="GO:0030154">
    <property type="term" value="P:cell differentiation"/>
    <property type="evidence" value="ECO:0007669"/>
    <property type="project" value="UniProtKB-KW"/>
</dbReference>
<dbReference type="EMBL" id="KQ422028">
    <property type="protein sequence ID" value="KOF75657.1"/>
    <property type="molecule type" value="Genomic_DNA"/>
</dbReference>
<feature type="compositionally biased region" description="Low complexity" evidence="9">
    <location>
        <begin position="199"/>
        <end position="229"/>
    </location>
</feature>
<evidence type="ECO:0000256" key="9">
    <source>
        <dbReference type="SAM" id="MobiDB-lite"/>
    </source>
</evidence>
<evidence type="ECO:0000256" key="5">
    <source>
        <dbReference type="ARBA" id="ARBA00023015"/>
    </source>
</evidence>
<keyword evidence="8" id="KW-0539">Nucleus</keyword>
<name>A0A0L8GF73_OCTBM</name>
<feature type="domain" description="BHLH" evidence="10">
    <location>
        <begin position="512"/>
        <end position="562"/>
    </location>
</feature>
<keyword evidence="6" id="KW-0238">DNA-binding</keyword>
<evidence type="ECO:0000256" key="8">
    <source>
        <dbReference type="ARBA" id="ARBA00023242"/>
    </source>
</evidence>
<dbReference type="KEGG" id="obi:106877222"/>
<evidence type="ECO:0000256" key="4">
    <source>
        <dbReference type="ARBA" id="ARBA00022871"/>
    </source>
</evidence>
<feature type="compositionally biased region" description="Low complexity" evidence="9">
    <location>
        <begin position="461"/>
        <end position="482"/>
    </location>
</feature>
<comment type="subcellular location">
    <subcellularLocation>
        <location evidence="1">Nucleus</location>
    </subcellularLocation>
</comment>
<feature type="compositionally biased region" description="Basic and acidic residues" evidence="9">
    <location>
        <begin position="506"/>
        <end position="521"/>
    </location>
</feature>
<evidence type="ECO:0000256" key="2">
    <source>
        <dbReference type="ARBA" id="ARBA00022473"/>
    </source>
</evidence>
<dbReference type="AlphaFoldDB" id="A0A0L8GF73"/>
<keyword evidence="4" id="KW-0744">Spermatogenesis</keyword>
<evidence type="ECO:0000313" key="11">
    <source>
        <dbReference type="EMBL" id="KOF75657.1"/>
    </source>
</evidence>
<dbReference type="GO" id="GO:0046983">
    <property type="term" value="F:protein dimerization activity"/>
    <property type="evidence" value="ECO:0007669"/>
    <property type="project" value="InterPro"/>
</dbReference>
<gene>
    <name evidence="11" type="ORF">OCBIM_22034393mg</name>
</gene>
<sequence length="581" mass="63469">MEKYLEIANNAEIPNIQNSICPLDISENDRSSREEKLIENQETNVNYGRAMVNSATVNDGLTPCKIMKKEPKDMDSSTDRQFNTIIHWNSQNLDNNCHISRSCSTAIDIGQSSSIVTTVCSMASNVTSCYNNNNDNVATVENEKINICSGSAVDVDGVTDISGKVSSGVARNTSAVRQNLCSDAISEVSTLIPCSNSNKTTATNNNNHNNNNNNNNSNNNDNSISSDTTPKLPKLISSPNKSEIVNPGPTIPLISFDHSEQTSNTTELGLNVSKNVNQSNSLVGNGTKIPQGGLNISLLPCQVSSDVPDHLLNTMRLNNTETASTTTSPASAFVPLSSSNCGYRSIHRRDHTPVSHLLPASKLDSLQKENSPLGILNGMQGIVAPVDHHASSQETFSSIYGQQSDNNIILVTQSPHHLEPLKVSQTGNQIVHTPISKASHVIYCHNVLNNGLPLQLKTPTNSLNLNSSGEENNSPPENLSNSVTSFKSPNNTEDNMVSYNKTDQTNAKEDDPSRHQHNLNERKRRARITIACDLMRRLVPGLSDKTDKATVFEYAARYIYFLQSHVGTDYDRNFLVKYSPY</sequence>
<dbReference type="PROSITE" id="PS50888">
    <property type="entry name" value="BHLH"/>
    <property type="match status" value="1"/>
</dbReference>
<dbReference type="GO" id="GO:0000981">
    <property type="term" value="F:DNA-binding transcription factor activity, RNA polymerase II-specific"/>
    <property type="evidence" value="ECO:0007669"/>
    <property type="project" value="TreeGrafter"/>
</dbReference>
<organism evidence="11">
    <name type="scientific">Octopus bimaculoides</name>
    <name type="common">California two-spotted octopus</name>
    <dbReference type="NCBI Taxonomy" id="37653"/>
    <lineage>
        <taxon>Eukaryota</taxon>
        <taxon>Metazoa</taxon>
        <taxon>Spiralia</taxon>
        <taxon>Lophotrochozoa</taxon>
        <taxon>Mollusca</taxon>
        <taxon>Cephalopoda</taxon>
        <taxon>Coleoidea</taxon>
        <taxon>Octopodiformes</taxon>
        <taxon>Octopoda</taxon>
        <taxon>Incirrata</taxon>
        <taxon>Octopodidae</taxon>
        <taxon>Octopus</taxon>
    </lineage>
</organism>
<evidence type="ECO:0000256" key="7">
    <source>
        <dbReference type="ARBA" id="ARBA00023163"/>
    </source>
</evidence>
<evidence type="ECO:0000256" key="3">
    <source>
        <dbReference type="ARBA" id="ARBA00022782"/>
    </source>
</evidence>
<feature type="region of interest" description="Disordered" evidence="9">
    <location>
        <begin position="461"/>
        <end position="498"/>
    </location>
</feature>
<feature type="region of interest" description="Disordered" evidence="9">
    <location>
        <begin position="503"/>
        <end position="522"/>
    </location>
</feature>
<feature type="region of interest" description="Disordered" evidence="9">
    <location>
        <begin position="199"/>
        <end position="256"/>
    </location>
</feature>
<keyword evidence="3" id="KW-0221">Differentiation</keyword>
<evidence type="ECO:0000259" key="10">
    <source>
        <dbReference type="PROSITE" id="PS50888"/>
    </source>
</evidence>
<dbReference type="CDD" id="cd19683">
    <property type="entry name" value="bHLH_SOHLH_like"/>
    <property type="match status" value="1"/>
</dbReference>
<keyword evidence="5" id="KW-0805">Transcription regulation</keyword>
<dbReference type="Pfam" id="PF00010">
    <property type="entry name" value="HLH"/>
    <property type="match status" value="1"/>
</dbReference>
<dbReference type="InterPro" id="IPR011598">
    <property type="entry name" value="bHLH_dom"/>
</dbReference>
<dbReference type="SMART" id="SM00353">
    <property type="entry name" value="HLH"/>
    <property type="match status" value="1"/>
</dbReference>
<dbReference type="SUPFAM" id="SSF47459">
    <property type="entry name" value="HLH, helix-loop-helix DNA-binding domain"/>
    <property type="match status" value="1"/>
</dbReference>